<dbReference type="InterPro" id="IPR005144">
    <property type="entry name" value="ATP-cone_dom"/>
</dbReference>
<evidence type="ECO:0000256" key="2">
    <source>
        <dbReference type="ARBA" id="ARBA00022741"/>
    </source>
</evidence>
<dbReference type="GO" id="GO:0045892">
    <property type="term" value="P:negative regulation of DNA-templated transcription"/>
    <property type="evidence" value="ECO:0007669"/>
    <property type="project" value="UniProtKB-UniRule"/>
</dbReference>
<protein>
    <recommendedName>
        <fullName evidence="8">Transcriptional repressor NrdR</fullName>
    </recommendedName>
</protein>
<dbReference type="Pfam" id="PF03477">
    <property type="entry name" value="ATP-cone"/>
    <property type="match status" value="1"/>
</dbReference>
<keyword evidence="2 8" id="KW-0547">Nucleotide-binding</keyword>
<evidence type="ECO:0000313" key="10">
    <source>
        <dbReference type="EMBL" id="QEE28522.1"/>
    </source>
</evidence>
<evidence type="ECO:0000256" key="6">
    <source>
        <dbReference type="ARBA" id="ARBA00023125"/>
    </source>
</evidence>
<proteinExistence type="inferred from homology"/>
<keyword evidence="11" id="KW-1185">Reference proteome</keyword>
<gene>
    <name evidence="8 10" type="primary">nrdR</name>
    <name evidence="10" type="ORF">FTW19_11240</name>
</gene>
<name>A0A5B9E8F8_9BACT</name>
<dbReference type="PANTHER" id="PTHR30455:SF2">
    <property type="entry name" value="TRANSCRIPTIONAL REPRESSOR NRDR"/>
    <property type="match status" value="1"/>
</dbReference>
<dbReference type="HAMAP" id="MF_00440">
    <property type="entry name" value="NrdR"/>
    <property type="match status" value="1"/>
</dbReference>
<evidence type="ECO:0000256" key="8">
    <source>
        <dbReference type="HAMAP-Rule" id="MF_00440"/>
    </source>
</evidence>
<evidence type="ECO:0000256" key="5">
    <source>
        <dbReference type="ARBA" id="ARBA00023015"/>
    </source>
</evidence>
<dbReference type="EMBL" id="CP042806">
    <property type="protein sequence ID" value="QEE28522.1"/>
    <property type="molecule type" value="Genomic_DNA"/>
</dbReference>
<organism evidence="10 11">
    <name type="scientific">Terriglobus albidus</name>
    <dbReference type="NCBI Taxonomy" id="1592106"/>
    <lineage>
        <taxon>Bacteria</taxon>
        <taxon>Pseudomonadati</taxon>
        <taxon>Acidobacteriota</taxon>
        <taxon>Terriglobia</taxon>
        <taxon>Terriglobales</taxon>
        <taxon>Acidobacteriaceae</taxon>
        <taxon>Terriglobus</taxon>
    </lineage>
</organism>
<comment type="cofactor">
    <cofactor evidence="8">
        <name>Zn(2+)</name>
        <dbReference type="ChEBI" id="CHEBI:29105"/>
    </cofactor>
    <text evidence="8">Binds 1 zinc ion.</text>
</comment>
<keyword evidence="1 8" id="KW-0678">Repressor</keyword>
<keyword evidence="4 8" id="KW-0067">ATP-binding</keyword>
<evidence type="ECO:0000256" key="7">
    <source>
        <dbReference type="ARBA" id="ARBA00023163"/>
    </source>
</evidence>
<evidence type="ECO:0000313" key="11">
    <source>
        <dbReference type="Proteomes" id="UP000321820"/>
    </source>
</evidence>
<dbReference type="KEGG" id="talb:FTW19_11240"/>
<dbReference type="AlphaFoldDB" id="A0A5B9E8F8"/>
<keyword evidence="6 8" id="KW-0238">DNA-binding</keyword>
<comment type="function">
    <text evidence="8">Negatively regulates transcription of bacterial ribonucleotide reductase nrd genes and operons by binding to NrdR-boxes.</text>
</comment>
<dbReference type="Pfam" id="PF22811">
    <property type="entry name" value="Zn_ribbon_NrdR"/>
    <property type="match status" value="1"/>
</dbReference>
<evidence type="ECO:0000259" key="9">
    <source>
        <dbReference type="PROSITE" id="PS51161"/>
    </source>
</evidence>
<dbReference type="Proteomes" id="UP000321820">
    <property type="component" value="Chromosome"/>
</dbReference>
<dbReference type="GO" id="GO:0008270">
    <property type="term" value="F:zinc ion binding"/>
    <property type="evidence" value="ECO:0007669"/>
    <property type="project" value="UniProtKB-UniRule"/>
</dbReference>
<dbReference type="GO" id="GO:0005524">
    <property type="term" value="F:ATP binding"/>
    <property type="evidence" value="ECO:0007669"/>
    <property type="project" value="UniProtKB-UniRule"/>
</dbReference>
<dbReference type="OrthoDB" id="9807461at2"/>
<keyword evidence="8" id="KW-0862">Zinc</keyword>
<keyword evidence="3 8" id="KW-0863">Zinc-finger</keyword>
<keyword evidence="7 8" id="KW-0804">Transcription</keyword>
<accession>A0A5B9E8F8</accession>
<keyword evidence="5 8" id="KW-0805">Transcription regulation</keyword>
<dbReference type="NCBIfam" id="TIGR00244">
    <property type="entry name" value="transcriptional regulator NrdR"/>
    <property type="match status" value="1"/>
</dbReference>
<dbReference type="PROSITE" id="PS51161">
    <property type="entry name" value="ATP_CONE"/>
    <property type="match status" value="1"/>
</dbReference>
<keyword evidence="8" id="KW-0479">Metal-binding</keyword>
<sequence length="155" mass="18511">MKCPYCGFTQDKVVDSRESKEADSIRRRRECERCNKRFTTYERIDEIPYMVVKKDGRREKFDRQKVLSGILRACEKRPVSAAKLERVVDETEAYVVDSPERERSTSEVGELIMSRLKELDTVAYIRFASVYRDFKDVREFKEELEELLHREKRSI</sequence>
<dbReference type="PANTHER" id="PTHR30455">
    <property type="entry name" value="TRANSCRIPTIONAL REPRESSOR NRDR"/>
    <property type="match status" value="1"/>
</dbReference>
<reference evidence="10 11" key="1">
    <citation type="submission" date="2019-08" db="EMBL/GenBank/DDBJ databases">
        <title>Complete genome sequence of Terriglobus albidus strain ORNL.</title>
        <authorList>
            <person name="Podar M."/>
        </authorList>
    </citation>
    <scope>NUCLEOTIDE SEQUENCE [LARGE SCALE GENOMIC DNA]</scope>
    <source>
        <strain evidence="10 11">ORNL</strain>
    </source>
</reference>
<dbReference type="InterPro" id="IPR055173">
    <property type="entry name" value="NrdR-like_N"/>
</dbReference>
<evidence type="ECO:0000256" key="4">
    <source>
        <dbReference type="ARBA" id="ARBA00022840"/>
    </source>
</evidence>
<feature type="domain" description="ATP-cone" evidence="9">
    <location>
        <begin position="49"/>
        <end position="139"/>
    </location>
</feature>
<evidence type="ECO:0000256" key="3">
    <source>
        <dbReference type="ARBA" id="ARBA00022771"/>
    </source>
</evidence>
<comment type="similarity">
    <text evidence="8">Belongs to the NrdR family.</text>
</comment>
<evidence type="ECO:0000256" key="1">
    <source>
        <dbReference type="ARBA" id="ARBA00022491"/>
    </source>
</evidence>
<dbReference type="InterPro" id="IPR003796">
    <property type="entry name" value="RNR_NrdR-like"/>
</dbReference>
<dbReference type="RefSeq" id="WP_147647712.1">
    <property type="nucleotide sequence ID" value="NZ_CP042806.1"/>
</dbReference>
<dbReference type="GO" id="GO:0003677">
    <property type="term" value="F:DNA binding"/>
    <property type="evidence" value="ECO:0007669"/>
    <property type="project" value="UniProtKB-KW"/>
</dbReference>
<feature type="zinc finger region" evidence="8">
    <location>
        <begin position="3"/>
        <end position="34"/>
    </location>
</feature>